<dbReference type="RefSeq" id="WP_094722533.1">
    <property type="nucleotide sequence ID" value="NZ_MWWS01000004.1"/>
</dbReference>
<keyword evidence="2" id="KW-0472">Membrane</keyword>
<accession>A0A261ET00</accession>
<feature type="transmembrane region" description="Helical" evidence="2">
    <location>
        <begin position="57"/>
        <end position="76"/>
    </location>
</feature>
<keyword evidence="2" id="KW-1133">Transmembrane helix</keyword>
<protein>
    <submittedName>
        <fullName evidence="3">Uncharacterized protein</fullName>
    </submittedName>
</protein>
<dbReference type="EMBL" id="MWWS01000004">
    <property type="protein sequence ID" value="OZG49989.1"/>
    <property type="molecule type" value="Genomic_DNA"/>
</dbReference>
<keyword evidence="2" id="KW-0812">Transmembrane</keyword>
<evidence type="ECO:0000313" key="4">
    <source>
        <dbReference type="Proteomes" id="UP000216004"/>
    </source>
</evidence>
<dbReference type="Proteomes" id="UP000216004">
    <property type="component" value="Unassembled WGS sequence"/>
</dbReference>
<comment type="caution">
    <text evidence="3">The sequence shown here is derived from an EMBL/GenBank/DDBJ whole genome shotgun (WGS) entry which is preliminary data.</text>
</comment>
<evidence type="ECO:0000313" key="3">
    <source>
        <dbReference type="EMBL" id="OZG49989.1"/>
    </source>
</evidence>
<name>A0A261ET00_9BIFI</name>
<keyword evidence="4" id="KW-1185">Reference proteome</keyword>
<organism evidence="3 4">
    <name type="scientific">Bombiscardovia coagulans</name>
    <dbReference type="NCBI Taxonomy" id="686666"/>
    <lineage>
        <taxon>Bacteria</taxon>
        <taxon>Bacillati</taxon>
        <taxon>Actinomycetota</taxon>
        <taxon>Actinomycetes</taxon>
        <taxon>Bifidobacteriales</taxon>
        <taxon>Bifidobacteriaceae</taxon>
        <taxon>Bombiscardovia</taxon>
    </lineage>
</organism>
<dbReference type="AlphaFoldDB" id="A0A261ET00"/>
<gene>
    <name evidence="3" type="ORF">BOCO_0506</name>
</gene>
<sequence>MSENNNTDRQQANEGPVLSDKQNGTQEQTFTQSATPLPQQPMTGATNNTVKKGKNNMAGIIVIVLAVVIVAAILIWKPWGLKAADYQKADNAVVDISKQGEKVSNALVQVADQPQKTDTKLRDKNVAEAKSAIKQYDAMNVDFGQQKAIKDKDVNDKYQAYLKKSKLYSQYASELADSLPSYSDAYSKCNKEPEASMSDSVKYMSELSAYMSDCKVALEATSKVPNKAIAQSAGKTASSIGKLEDVVKQMSDLVSNPGAPKSTEQIDKLSDLSKQLNNLSNDISEFSKFRATLQKQEDDANPNKALEDLHTVLYNKTKK</sequence>
<feature type="compositionally biased region" description="Polar residues" evidence="1">
    <location>
        <begin position="1"/>
        <end position="13"/>
    </location>
</feature>
<proteinExistence type="predicted"/>
<reference evidence="3 4" key="1">
    <citation type="journal article" date="2017" name="BMC Genomics">
        <title>Comparative genomic and phylogenomic analyses of the Bifidobacteriaceae family.</title>
        <authorList>
            <person name="Lugli G.A."/>
            <person name="Milani C."/>
            <person name="Turroni F."/>
            <person name="Duranti S."/>
            <person name="Mancabelli L."/>
            <person name="Mangifesta M."/>
            <person name="Ferrario C."/>
            <person name="Modesto M."/>
            <person name="Mattarelli P."/>
            <person name="Jiri K."/>
            <person name="van Sinderen D."/>
            <person name="Ventura M."/>
        </authorList>
    </citation>
    <scope>NUCLEOTIDE SEQUENCE [LARGE SCALE GENOMIC DNA]</scope>
    <source>
        <strain evidence="3 4">DSM 22924</strain>
    </source>
</reference>
<evidence type="ECO:0000256" key="2">
    <source>
        <dbReference type="SAM" id="Phobius"/>
    </source>
</evidence>
<feature type="compositionally biased region" description="Polar residues" evidence="1">
    <location>
        <begin position="20"/>
        <end position="50"/>
    </location>
</feature>
<evidence type="ECO:0000256" key="1">
    <source>
        <dbReference type="SAM" id="MobiDB-lite"/>
    </source>
</evidence>
<feature type="region of interest" description="Disordered" evidence="1">
    <location>
        <begin position="1"/>
        <end position="51"/>
    </location>
</feature>